<protein>
    <recommendedName>
        <fullName evidence="10">TRAF3-interacting protein 1 N-terminal domain-containing protein</fullName>
    </recommendedName>
</protein>
<dbReference type="EMBL" id="JANEYF010003725">
    <property type="protein sequence ID" value="KAJ8934472.1"/>
    <property type="molecule type" value="Genomic_DNA"/>
</dbReference>
<gene>
    <name evidence="11" type="ORF">NQ314_013347</name>
</gene>
<evidence type="ECO:0000259" key="10">
    <source>
        <dbReference type="Pfam" id="PF10243"/>
    </source>
</evidence>
<keyword evidence="12" id="KW-1185">Reference proteome</keyword>
<dbReference type="InterPro" id="IPR040468">
    <property type="entry name" value="TRAF3IP1_N"/>
</dbReference>
<comment type="similarity">
    <text evidence="8">Belongs to the TRAF3IP1 family.</text>
</comment>
<keyword evidence="7" id="KW-0966">Cell projection</keyword>
<comment type="caution">
    <text evidence="11">The sequence shown here is derived from an EMBL/GenBank/DDBJ whole genome shotgun (WGS) entry which is preliminary data.</text>
</comment>
<evidence type="ECO:0000256" key="1">
    <source>
        <dbReference type="ARBA" id="ARBA00004120"/>
    </source>
</evidence>
<name>A0AAV8X6Q2_9CUCU</name>
<dbReference type="InterPro" id="IPR018799">
    <property type="entry name" value="TRAF3IP1"/>
</dbReference>
<proteinExistence type="inferred from homology"/>
<evidence type="ECO:0000256" key="5">
    <source>
        <dbReference type="ARBA" id="ARBA00023054"/>
    </source>
</evidence>
<feature type="region of interest" description="Disordered" evidence="9">
    <location>
        <begin position="92"/>
        <end position="145"/>
    </location>
</feature>
<dbReference type="AlphaFoldDB" id="A0AAV8X6Q2"/>
<dbReference type="GO" id="GO:0005930">
    <property type="term" value="C:axoneme"/>
    <property type="evidence" value="ECO:0007669"/>
    <property type="project" value="UniProtKB-SubCell"/>
</dbReference>
<reference evidence="11" key="1">
    <citation type="journal article" date="2023" name="Insect Mol. Biol.">
        <title>Genome sequencing provides insights into the evolution of gene families encoding plant cell wall-degrading enzymes in longhorned beetles.</title>
        <authorList>
            <person name="Shin N.R."/>
            <person name="Okamura Y."/>
            <person name="Kirsch R."/>
            <person name="Pauchet Y."/>
        </authorList>
    </citation>
    <scope>NUCLEOTIDE SEQUENCE</scope>
    <source>
        <strain evidence="11">RBIC_L_NR</strain>
    </source>
</reference>
<dbReference type="GO" id="GO:0060271">
    <property type="term" value="P:cilium assembly"/>
    <property type="evidence" value="ECO:0007669"/>
    <property type="project" value="TreeGrafter"/>
</dbReference>
<keyword evidence="6" id="KW-0206">Cytoskeleton</keyword>
<evidence type="ECO:0000256" key="2">
    <source>
        <dbReference type="ARBA" id="ARBA00004430"/>
    </source>
</evidence>
<keyword evidence="3" id="KW-0963">Cytoplasm</keyword>
<evidence type="ECO:0000313" key="11">
    <source>
        <dbReference type="EMBL" id="KAJ8934472.1"/>
    </source>
</evidence>
<evidence type="ECO:0000256" key="7">
    <source>
        <dbReference type="ARBA" id="ARBA00023273"/>
    </source>
</evidence>
<evidence type="ECO:0000256" key="3">
    <source>
        <dbReference type="ARBA" id="ARBA00022490"/>
    </source>
</evidence>
<dbReference type="GO" id="GO:0036064">
    <property type="term" value="C:ciliary basal body"/>
    <property type="evidence" value="ECO:0007669"/>
    <property type="project" value="TreeGrafter"/>
</dbReference>
<comment type="subcellular location">
    <subcellularLocation>
        <location evidence="2">Cytoplasm</location>
        <location evidence="2">Cytoskeleton</location>
        <location evidence="2">Cilium axoneme</location>
    </subcellularLocation>
    <subcellularLocation>
        <location evidence="1">Cytoplasm</location>
        <location evidence="1">Cytoskeleton</location>
        <location evidence="1">Cilium basal body</location>
    </subcellularLocation>
</comment>
<dbReference type="InterPro" id="IPR042576">
    <property type="entry name" value="TRAF3IP1_N_sf"/>
</dbReference>
<dbReference type="PANTHER" id="PTHR31363">
    <property type="entry name" value="TRAF3-INTERACTING PROTEIN 1"/>
    <property type="match status" value="1"/>
</dbReference>
<evidence type="ECO:0000256" key="4">
    <source>
        <dbReference type="ARBA" id="ARBA00022794"/>
    </source>
</evidence>
<evidence type="ECO:0000256" key="8">
    <source>
        <dbReference type="ARBA" id="ARBA00043971"/>
    </source>
</evidence>
<feature type="domain" description="TRAF3-interacting protein 1 N-terminal" evidence="10">
    <location>
        <begin position="9"/>
        <end position="91"/>
    </location>
</feature>
<sequence>MSEDISPEVIKKTQKLLGKYVKKPPLTEKLLKKPPFRFLHDVVITIIKDTGFLKGLYSEGELKSENVKEKDSKIAFLNKLIDAVNDKGKISSKSKITNNESTPKGAKGRKSINESPRSKAKASTPKDSSRTKNRGDKSNVKNENKFKTIAKEERVEINDADINENKVAEVTLLKETVKNADVINSNDPIQNVTNNTINAEVNNITDAEGNTDKVSETPKDSFKPDIETKEGKNGSVENVQTSESSKSIVQSLPRPKSARPKSGDKIIVSAKQRTATVDSSEERKPLEMIVNQPPQRPKSSLRPPSVRPSSARPGAPRLRPDSALPLQETVTMGGINVIVENVDNADDEETVVIQTTSEVTEDNLSPVDVPQDNKGHLVEQILEQIQEEGENVKKKVDIDWESDGHLEQLQEEIKKQQQEIINVRSNILRNELRIKELLNV</sequence>
<dbReference type="Gene3D" id="1.10.418.50">
    <property type="entry name" value="Microtubule-binding protein MIP-T3"/>
    <property type="match status" value="1"/>
</dbReference>
<dbReference type="GO" id="GO:0042073">
    <property type="term" value="P:intraciliary transport"/>
    <property type="evidence" value="ECO:0007669"/>
    <property type="project" value="TreeGrafter"/>
</dbReference>
<dbReference type="GO" id="GO:0008017">
    <property type="term" value="F:microtubule binding"/>
    <property type="evidence" value="ECO:0007669"/>
    <property type="project" value="InterPro"/>
</dbReference>
<dbReference type="GO" id="GO:0070507">
    <property type="term" value="P:regulation of microtubule cytoskeleton organization"/>
    <property type="evidence" value="ECO:0007669"/>
    <property type="project" value="TreeGrafter"/>
</dbReference>
<organism evidence="11 12">
    <name type="scientific">Rhamnusium bicolor</name>
    <dbReference type="NCBI Taxonomy" id="1586634"/>
    <lineage>
        <taxon>Eukaryota</taxon>
        <taxon>Metazoa</taxon>
        <taxon>Ecdysozoa</taxon>
        <taxon>Arthropoda</taxon>
        <taxon>Hexapoda</taxon>
        <taxon>Insecta</taxon>
        <taxon>Pterygota</taxon>
        <taxon>Neoptera</taxon>
        <taxon>Endopterygota</taxon>
        <taxon>Coleoptera</taxon>
        <taxon>Polyphaga</taxon>
        <taxon>Cucujiformia</taxon>
        <taxon>Chrysomeloidea</taxon>
        <taxon>Cerambycidae</taxon>
        <taxon>Lepturinae</taxon>
        <taxon>Rhagiini</taxon>
        <taxon>Rhamnusium</taxon>
    </lineage>
</organism>
<dbReference type="GO" id="GO:0030992">
    <property type="term" value="C:intraciliary transport particle B"/>
    <property type="evidence" value="ECO:0007669"/>
    <property type="project" value="TreeGrafter"/>
</dbReference>
<feature type="compositionally biased region" description="Polar residues" evidence="9">
    <location>
        <begin position="235"/>
        <end position="250"/>
    </location>
</feature>
<accession>A0AAV8X6Q2</accession>
<keyword evidence="4" id="KW-0970">Cilium biogenesis/degradation</keyword>
<feature type="region of interest" description="Disordered" evidence="9">
    <location>
        <begin position="203"/>
        <end position="323"/>
    </location>
</feature>
<evidence type="ECO:0000313" key="12">
    <source>
        <dbReference type="Proteomes" id="UP001162156"/>
    </source>
</evidence>
<keyword evidence="5" id="KW-0175">Coiled coil</keyword>
<dbReference type="PANTHER" id="PTHR31363:SF0">
    <property type="entry name" value="TRAF3-INTERACTING PROTEIN 1"/>
    <property type="match status" value="1"/>
</dbReference>
<feature type="compositionally biased region" description="Basic and acidic residues" evidence="9">
    <location>
        <begin position="127"/>
        <end position="145"/>
    </location>
</feature>
<evidence type="ECO:0000256" key="6">
    <source>
        <dbReference type="ARBA" id="ARBA00023212"/>
    </source>
</evidence>
<dbReference type="Proteomes" id="UP001162156">
    <property type="component" value="Unassembled WGS sequence"/>
</dbReference>
<feature type="compositionally biased region" description="Low complexity" evidence="9">
    <location>
        <begin position="297"/>
        <end position="317"/>
    </location>
</feature>
<evidence type="ECO:0000256" key="9">
    <source>
        <dbReference type="SAM" id="MobiDB-lite"/>
    </source>
</evidence>
<feature type="compositionally biased region" description="Basic and acidic residues" evidence="9">
    <location>
        <begin position="210"/>
        <end position="232"/>
    </location>
</feature>
<dbReference type="Pfam" id="PF10243">
    <property type="entry name" value="MIP-T3"/>
    <property type="match status" value="1"/>
</dbReference>
<feature type="compositionally biased region" description="Polar residues" evidence="9">
    <location>
        <begin position="92"/>
        <end position="102"/>
    </location>
</feature>